<dbReference type="AlphaFoldDB" id="A0A7X5Y9B3"/>
<evidence type="ECO:0000313" key="3">
    <source>
        <dbReference type="Proteomes" id="UP000576368"/>
    </source>
</evidence>
<reference evidence="1 3" key="2">
    <citation type="submission" date="2020-03" db="EMBL/GenBank/DDBJ databases">
        <title>Genomic Encyclopedia of Type Strains, Phase IV (KMG-IV): sequencing the most valuable type-strain genomes for metagenomic binning, comparative biology and taxonomic classification.</title>
        <authorList>
            <person name="Goeker M."/>
        </authorList>
    </citation>
    <scope>NUCLEOTIDE SEQUENCE [LARGE SCALE GENOMIC DNA]</scope>
    <source>
        <strain evidence="1 3">DSM 105722</strain>
    </source>
</reference>
<dbReference type="InterPro" id="IPR032299">
    <property type="entry name" value="DUF4843"/>
</dbReference>
<dbReference type="EMBL" id="JAATLI010000002">
    <property type="protein sequence ID" value="NJC16938.1"/>
    <property type="molecule type" value="Genomic_DNA"/>
</dbReference>
<dbReference type="Pfam" id="PF16132">
    <property type="entry name" value="DUF4843"/>
    <property type="match status" value="1"/>
</dbReference>
<sequence length="230" mass="26750">MKKILYILVICLGVWVSGCSENGDDGFYDNLYRVYFPLDSLHYAFGDKPVEMTRYTVKVPVQMLGEPAHTDMKVKVKVDLTATTAMDDAYTAIPSEITIPKDSIVGYVPVEIIRENVMDERDTVFRVVLQLETSSDFQLGVKEGLRATVTFSNYLAEPVWWVGLKDIFWGPYQKEKYQKMIEIWGGPITLDDYSYKMVKLINVAKEMYEYFQEHPEYGMEFPPYIFWPYE</sequence>
<organism evidence="1 3">
    <name type="scientific">Butyricimonas paravirosa</name>
    <dbReference type="NCBI Taxonomy" id="1472417"/>
    <lineage>
        <taxon>Bacteria</taxon>
        <taxon>Pseudomonadati</taxon>
        <taxon>Bacteroidota</taxon>
        <taxon>Bacteroidia</taxon>
        <taxon>Bacteroidales</taxon>
        <taxon>Odoribacteraceae</taxon>
        <taxon>Butyricimonas</taxon>
    </lineage>
</organism>
<dbReference type="Proteomes" id="UP001302374">
    <property type="component" value="Chromosome"/>
</dbReference>
<dbReference type="RefSeq" id="WP_118304414.1">
    <property type="nucleotide sequence ID" value="NZ_BMPA01000002.1"/>
</dbReference>
<evidence type="ECO:0000313" key="1">
    <source>
        <dbReference type="EMBL" id="NJC16938.1"/>
    </source>
</evidence>
<gene>
    <name evidence="2" type="ORF">F1644_17590</name>
    <name evidence="1" type="ORF">GGR15_000543</name>
</gene>
<dbReference type="GeneID" id="86893147"/>
<proteinExistence type="predicted"/>
<evidence type="ECO:0000313" key="4">
    <source>
        <dbReference type="Proteomes" id="UP001302374"/>
    </source>
</evidence>
<reference evidence="2 4" key="1">
    <citation type="submission" date="2019-09" db="EMBL/GenBank/DDBJ databases">
        <title>Butyricimonas paravirosa DSM 105722 (=214-4 = JCM 18677 = CCUG 65563).</title>
        <authorList>
            <person name="Le Roy T."/>
            <person name="Cani P.D."/>
        </authorList>
    </citation>
    <scope>NUCLEOTIDE SEQUENCE [LARGE SCALE GENOMIC DNA]</scope>
    <source>
        <strain evidence="2 4">DSM 105722</strain>
    </source>
</reference>
<name>A0A7X5Y9B3_9BACT</name>
<accession>A0A7X5Y9B3</accession>
<dbReference type="PROSITE" id="PS51257">
    <property type="entry name" value="PROKAR_LIPOPROTEIN"/>
    <property type="match status" value="1"/>
</dbReference>
<dbReference type="Proteomes" id="UP000576368">
    <property type="component" value="Unassembled WGS sequence"/>
</dbReference>
<evidence type="ECO:0000313" key="2">
    <source>
        <dbReference type="EMBL" id="WOF13966.1"/>
    </source>
</evidence>
<protein>
    <submittedName>
        <fullName evidence="2">DUF4843 domain-containing protein</fullName>
    </submittedName>
</protein>
<keyword evidence="4" id="KW-1185">Reference proteome</keyword>
<dbReference type="EMBL" id="CP043839">
    <property type="protein sequence ID" value="WOF13966.1"/>
    <property type="molecule type" value="Genomic_DNA"/>
</dbReference>